<dbReference type="RefSeq" id="WP_208324358.1">
    <property type="nucleotide sequence ID" value="NZ_SOEG01000003.1"/>
</dbReference>
<accession>A0A4R8H3E6</accession>
<gene>
    <name evidence="1" type="ORF">C7959_103122</name>
</gene>
<evidence type="ECO:0000313" key="2">
    <source>
        <dbReference type="Proteomes" id="UP000295832"/>
    </source>
</evidence>
<proteinExistence type="predicted"/>
<comment type="caution">
    <text evidence="1">The sequence shown here is derived from an EMBL/GenBank/DDBJ whole genome shotgun (WGS) entry which is preliminary data.</text>
</comment>
<protein>
    <submittedName>
        <fullName evidence="1">Uncharacterized protein</fullName>
    </submittedName>
</protein>
<reference evidence="1 2" key="1">
    <citation type="submission" date="2019-03" db="EMBL/GenBank/DDBJ databases">
        <title>Subsurface microbial communities from deep shales in Ohio and West Virginia, USA.</title>
        <authorList>
            <person name="Wrighton K."/>
        </authorList>
    </citation>
    <scope>NUCLEOTIDE SEQUENCE [LARGE SCALE GENOMIC DNA]</scope>
    <source>
        <strain evidence="1 2">MSL 6dP</strain>
    </source>
</reference>
<dbReference type="EMBL" id="SOEG01000003">
    <property type="protein sequence ID" value="TDX53270.1"/>
    <property type="molecule type" value="Genomic_DNA"/>
</dbReference>
<dbReference type="Proteomes" id="UP000295832">
    <property type="component" value="Unassembled WGS sequence"/>
</dbReference>
<keyword evidence="2" id="KW-1185">Reference proteome</keyword>
<organism evidence="1 2">
    <name type="scientific">Orenia marismortui</name>
    <dbReference type="NCBI Taxonomy" id="46469"/>
    <lineage>
        <taxon>Bacteria</taxon>
        <taxon>Bacillati</taxon>
        <taxon>Bacillota</taxon>
        <taxon>Clostridia</taxon>
        <taxon>Halanaerobiales</taxon>
        <taxon>Halobacteroidaceae</taxon>
        <taxon>Orenia</taxon>
    </lineage>
</organism>
<sequence length="60" mass="7230">MTNAEKEFYYNLSPRDALAHDIKDARRIYMEDGLYNSEIRQGLKNEVKMNKEIYPELFEK</sequence>
<evidence type="ECO:0000313" key="1">
    <source>
        <dbReference type="EMBL" id="TDX53270.1"/>
    </source>
</evidence>
<dbReference type="AlphaFoldDB" id="A0A4R8H3E6"/>
<name>A0A4R8H3E6_9FIRM</name>